<protein>
    <recommendedName>
        <fullName evidence="4 10">Cytochrome c oxidase assembly protein CtaG</fullName>
    </recommendedName>
</protein>
<evidence type="ECO:0000256" key="1">
    <source>
        <dbReference type="ARBA" id="ARBA00004007"/>
    </source>
</evidence>
<dbReference type="PANTHER" id="PTHR21320:SF3">
    <property type="entry name" value="CYTOCHROME C OXIDASE ASSEMBLY PROTEIN COX11, MITOCHONDRIAL-RELATED"/>
    <property type="match status" value="1"/>
</dbReference>
<dbReference type="OrthoDB" id="9804841at2"/>
<dbReference type="SUPFAM" id="SSF110111">
    <property type="entry name" value="Ctag/Cox11"/>
    <property type="match status" value="1"/>
</dbReference>
<evidence type="ECO:0000256" key="10">
    <source>
        <dbReference type="HAMAP-Rule" id="MF_00155"/>
    </source>
</evidence>
<organism evidence="11 12">
    <name type="scientific">Afifella marina DSM 2698</name>
    <dbReference type="NCBI Taxonomy" id="1120955"/>
    <lineage>
        <taxon>Bacteria</taxon>
        <taxon>Pseudomonadati</taxon>
        <taxon>Pseudomonadota</taxon>
        <taxon>Alphaproteobacteria</taxon>
        <taxon>Hyphomicrobiales</taxon>
        <taxon>Afifellaceae</taxon>
        <taxon>Afifella</taxon>
    </lineage>
</organism>
<evidence type="ECO:0000256" key="2">
    <source>
        <dbReference type="ARBA" id="ARBA00004382"/>
    </source>
</evidence>
<dbReference type="STRING" id="1120955.SAMN03080610_00740"/>
<evidence type="ECO:0000313" key="11">
    <source>
        <dbReference type="EMBL" id="SCZ24998.1"/>
    </source>
</evidence>
<comment type="subcellular location">
    <subcellularLocation>
        <location evidence="2 10">Cell inner membrane</location>
        <topology evidence="2 10">Single-pass type II membrane protein</topology>
        <orientation evidence="2 10">Periplasmic side</orientation>
    </subcellularLocation>
</comment>
<keyword evidence="8 10" id="KW-0186">Copper</keyword>
<dbReference type="GO" id="GO:0008535">
    <property type="term" value="P:respiratory chain complex IV assembly"/>
    <property type="evidence" value="ECO:0007669"/>
    <property type="project" value="UniProtKB-UniRule"/>
</dbReference>
<evidence type="ECO:0000313" key="12">
    <source>
        <dbReference type="Proteomes" id="UP000199347"/>
    </source>
</evidence>
<dbReference type="EMBL" id="FMVW01000001">
    <property type="protein sequence ID" value="SCZ24998.1"/>
    <property type="molecule type" value="Genomic_DNA"/>
</dbReference>
<comment type="function">
    <text evidence="1 10">Exerts its effect at some terminal stage of cytochrome c oxidase synthesis, probably by being involved in the insertion of the copper B into subunit I.</text>
</comment>
<feature type="topological domain" description="Cytoplasmic" evidence="10">
    <location>
        <begin position="1"/>
        <end position="8"/>
    </location>
</feature>
<dbReference type="RefSeq" id="WP_092809602.1">
    <property type="nucleotide sequence ID" value="NZ_FMVW01000001.1"/>
</dbReference>
<dbReference type="GO" id="GO:0005507">
    <property type="term" value="F:copper ion binding"/>
    <property type="evidence" value="ECO:0007669"/>
    <property type="project" value="InterPro"/>
</dbReference>
<dbReference type="Gene3D" id="2.60.370.10">
    <property type="entry name" value="Ctag/Cox11"/>
    <property type="match status" value="1"/>
</dbReference>
<dbReference type="PANTHER" id="PTHR21320">
    <property type="entry name" value="CYTOCHROME C OXIDASE ASSEMBLY PROTEIN COX11-RELATED"/>
    <property type="match status" value="1"/>
</dbReference>
<evidence type="ECO:0000256" key="3">
    <source>
        <dbReference type="ARBA" id="ARBA00009620"/>
    </source>
</evidence>
<dbReference type="FunFam" id="2.60.370.10:FF:000001">
    <property type="entry name" value="COX11 cytochrome c oxidase assembly homolog"/>
    <property type="match status" value="1"/>
</dbReference>
<keyword evidence="12" id="KW-1185">Reference proteome</keyword>
<accession>A0A1G5MK96</accession>
<evidence type="ECO:0000256" key="9">
    <source>
        <dbReference type="ARBA" id="ARBA00023136"/>
    </source>
</evidence>
<dbReference type="AlphaFoldDB" id="A0A1G5MK96"/>
<dbReference type="PIRSF" id="PIRSF005413">
    <property type="entry name" value="COX11"/>
    <property type="match status" value="1"/>
</dbReference>
<dbReference type="HAMAP" id="MF_00155">
    <property type="entry name" value="CtaG"/>
    <property type="match status" value="1"/>
</dbReference>
<keyword evidence="10" id="KW-1003">Cell membrane</keyword>
<proteinExistence type="inferred from homology"/>
<keyword evidence="5 10" id="KW-0812">Transmembrane</keyword>
<evidence type="ECO:0000256" key="8">
    <source>
        <dbReference type="ARBA" id="ARBA00023008"/>
    </source>
</evidence>
<gene>
    <name evidence="10" type="primary">ctaG</name>
    <name evidence="11" type="ORF">SAMN03080610_00740</name>
</gene>
<dbReference type="Pfam" id="PF04442">
    <property type="entry name" value="CtaG_Cox11"/>
    <property type="match status" value="1"/>
</dbReference>
<keyword evidence="6 10" id="KW-0735">Signal-anchor</keyword>
<dbReference type="NCBIfam" id="NF003465">
    <property type="entry name" value="PRK05089.1"/>
    <property type="match status" value="1"/>
</dbReference>
<keyword evidence="9 10" id="KW-0472">Membrane</keyword>
<keyword evidence="7 10" id="KW-1133">Transmembrane helix</keyword>
<evidence type="ECO:0000256" key="7">
    <source>
        <dbReference type="ARBA" id="ARBA00022989"/>
    </source>
</evidence>
<dbReference type="GO" id="GO:0005886">
    <property type="term" value="C:plasma membrane"/>
    <property type="evidence" value="ECO:0007669"/>
    <property type="project" value="UniProtKB-SubCell"/>
</dbReference>
<feature type="topological domain" description="Periplasmic" evidence="10">
    <location>
        <begin position="32"/>
        <end position="195"/>
    </location>
</feature>
<name>A0A1G5MK96_AFIMA</name>
<dbReference type="InterPro" id="IPR023471">
    <property type="entry name" value="CtaG/Cox11_dom_sf"/>
</dbReference>
<evidence type="ECO:0000256" key="6">
    <source>
        <dbReference type="ARBA" id="ARBA00022968"/>
    </source>
</evidence>
<dbReference type="Proteomes" id="UP000199347">
    <property type="component" value="Unassembled WGS sequence"/>
</dbReference>
<sequence length="195" mass="21171">MADKRKNRGNLFVGLVLAGVAVGMVGAAYAAVPLYYIFCSVTGYGGTTQRASAGSKEIVDRVITVRFDSNVVGLPWSFKPEQASIRAKVGETYFIKYRAKNLSDSPTVGTAAFNVAPDQTGAYFNKIACFCFTEQRLEPGEEAEMPVQFFLDPALVKDTDMDPITTVTLSYTFYPEKNPTEPVAQAPADKPSAQL</sequence>
<keyword evidence="10" id="KW-0997">Cell inner membrane</keyword>
<dbReference type="InterPro" id="IPR007533">
    <property type="entry name" value="Cyt_c_oxidase_assmbl_CtaG"/>
</dbReference>
<evidence type="ECO:0000256" key="5">
    <source>
        <dbReference type="ARBA" id="ARBA00022692"/>
    </source>
</evidence>
<reference evidence="11 12" key="1">
    <citation type="submission" date="2016-10" db="EMBL/GenBank/DDBJ databases">
        <authorList>
            <person name="de Groot N.N."/>
        </authorList>
    </citation>
    <scope>NUCLEOTIDE SEQUENCE [LARGE SCALE GENOMIC DNA]</scope>
    <source>
        <strain evidence="11 12">DSM 2698</strain>
    </source>
</reference>
<evidence type="ECO:0000256" key="4">
    <source>
        <dbReference type="ARBA" id="ARBA00015384"/>
    </source>
</evidence>
<comment type="similarity">
    <text evidence="3 10">Belongs to the COX11/CtaG family.</text>
</comment>